<comment type="caution">
    <text evidence="1">The sequence shown here is derived from an EMBL/GenBank/DDBJ whole genome shotgun (WGS) entry which is preliminary data.</text>
</comment>
<gene>
    <name evidence="1" type="ORF">H2198_008869</name>
</gene>
<reference evidence="1" key="1">
    <citation type="submission" date="2022-10" db="EMBL/GenBank/DDBJ databases">
        <title>Culturing micro-colonial fungi from biological soil crusts in the Mojave desert and describing Neophaeococcomyces mojavensis, and introducing the new genera and species Taxawa tesnikishii.</title>
        <authorList>
            <person name="Kurbessoian T."/>
            <person name="Stajich J.E."/>
        </authorList>
    </citation>
    <scope>NUCLEOTIDE SEQUENCE</scope>
    <source>
        <strain evidence="1">JES_112</strain>
    </source>
</reference>
<proteinExistence type="predicted"/>
<dbReference type="EMBL" id="JAPDRQ010000231">
    <property type="protein sequence ID" value="KAJ9651871.1"/>
    <property type="molecule type" value="Genomic_DNA"/>
</dbReference>
<accession>A0ACC2ZWE1</accession>
<evidence type="ECO:0000313" key="1">
    <source>
        <dbReference type="EMBL" id="KAJ9651871.1"/>
    </source>
</evidence>
<name>A0ACC2ZWE1_9EURO</name>
<sequence length="1297" mass="144717">MPVLNPFVRALFQSSVLSQALSAQNYVLLVPTTDSLINAQDGDNGKQYADLVEDEDFLGSHILRITPEQNVKENSVRESRSKAKTYSTVNNRTVVIKENMVYSNKGFKSLTQAQLLYDQIYQSPSSDQQQWLVFHISRPLTGSYEKLNLTVPLLTPGPRTEPSTSSTSDRLLQPKKKDIQTFNDLLNNFPMIARQMQPGLERMFNEFGKELGKPLPPPPSRAPSFTPSFSNSEAPTVSSLSDDAGTRSITPISPVFNSDVFAGAYSDESRSNGAVKLPFNSAAYFEDDEDLMRRALETAVTAGIDLFQGVDKQQLSLLGATTDLTGPTVERLIERYIAESVHDMLLFPRLCAFHRSEDHDLDRRIRQMDCLDASQVGIALEEGKRAKRELLSRIDKGVLAFRKMGVAGSPQEMLDVLLETQKVVSEPHGISDEEKRAVAMTINADVLVSLLLIVVIRSQVRHLQARLSYMQKFIFIDDVESGEIGYALSTLEAVLAYLATDAGGLRKASKQNQLLWDAVKSGHVDDIRNIFEGSSSAVLVEEPAEIEPAKLRPTLSRTSTRSNLSVEFLPNGLDSVDGQENGNLAHVFPFQASQSSSVSERKKKKKKVKMDARSMSISSSMSMLSRAATLESTLSGIEGDTSIPSLAQTQDATGNSVLMMAVEAQKPKSLKYLLSLDEHYAADTVLDDVTSEGTTLLSAAIQLSNTELVDIILTYVERKVELLRFGEYLARQDDRGRSSAHYVFNMPALIKRLAPRLPWRLKDKIGHTPLFAICRSYDHENYAGMVSDALLAAKNAQGDGKALNLDDHTDNKGNTILHILNDPMIIHRVLQHCDMDPNSMNDKKFTPLMLASKYGRIDIVRIFFGDPRVDLYLREARGLTAVELAKDDEVRNRIDDLTLFSDSATSQAPDATGRITSIVRSFFVEDGTTRYIIKSGAPHNEISSNTYTITTSRRSLSDFANLIKWLSQDHPASYMPALAPNNFRSAFQVHSKPSKAVLLDTQIQLDRFLKILMMHPTFSTHEVLWEFFLVPDMQPNQIEIRSKLKIDFLRERIADDYEPLTSKLDLTDVDSVVSHSRDVIRRLNVNTRSIVRKGHVYHQATNDIAESLTLAASIVATLGPPSTTLPQAHINAFIRYSALLHTEPPSSPLFTYVSALTSFQTTIAAMQTALTRPSSLANQIRAAQKGLERHRSSLASSSAPRKGPFNINLPGMEESRLRSMRDTERQIIEAEMEIETKGKELRYTQEIVLGELAGWTSWREDWGRNEIRRFANATLIKERERLKNMQRMLGNLRKAGG</sequence>
<protein>
    <submittedName>
        <fullName evidence="1">Uncharacterized protein</fullName>
    </submittedName>
</protein>
<dbReference type="Proteomes" id="UP001172386">
    <property type="component" value="Unassembled WGS sequence"/>
</dbReference>
<organism evidence="1 2">
    <name type="scientific">Neophaeococcomyces mojaviensis</name>
    <dbReference type="NCBI Taxonomy" id="3383035"/>
    <lineage>
        <taxon>Eukaryota</taxon>
        <taxon>Fungi</taxon>
        <taxon>Dikarya</taxon>
        <taxon>Ascomycota</taxon>
        <taxon>Pezizomycotina</taxon>
        <taxon>Eurotiomycetes</taxon>
        <taxon>Chaetothyriomycetidae</taxon>
        <taxon>Chaetothyriales</taxon>
        <taxon>Chaetothyriales incertae sedis</taxon>
        <taxon>Neophaeococcomyces</taxon>
    </lineage>
</organism>
<evidence type="ECO:0000313" key="2">
    <source>
        <dbReference type="Proteomes" id="UP001172386"/>
    </source>
</evidence>
<keyword evidence="2" id="KW-1185">Reference proteome</keyword>